<accession>A0A9D1TGL5</accession>
<dbReference type="Proteomes" id="UP000886814">
    <property type="component" value="Unassembled WGS sequence"/>
</dbReference>
<protein>
    <submittedName>
        <fullName evidence="2">RNA-binding protein</fullName>
    </submittedName>
</protein>
<dbReference type="CDD" id="cd06555">
    <property type="entry name" value="ASCH_PF0470_like"/>
    <property type="match status" value="1"/>
</dbReference>
<dbReference type="EMBL" id="DXIQ01000071">
    <property type="protein sequence ID" value="HIV39542.1"/>
    <property type="molecule type" value="Genomic_DNA"/>
</dbReference>
<feature type="domain" description="ASCH" evidence="1">
    <location>
        <begin position="7"/>
        <end position="110"/>
    </location>
</feature>
<comment type="caution">
    <text evidence="2">The sequence shown here is derived from an EMBL/GenBank/DDBJ whole genome shotgun (WGS) entry which is preliminary data.</text>
</comment>
<evidence type="ECO:0000259" key="1">
    <source>
        <dbReference type="Pfam" id="PF04266"/>
    </source>
</evidence>
<organism evidence="2 3">
    <name type="scientific">Candidatus Blautia stercorigallinarum</name>
    <dbReference type="NCBI Taxonomy" id="2838501"/>
    <lineage>
        <taxon>Bacteria</taxon>
        <taxon>Bacillati</taxon>
        <taxon>Bacillota</taxon>
        <taxon>Clostridia</taxon>
        <taxon>Lachnospirales</taxon>
        <taxon>Lachnospiraceae</taxon>
        <taxon>Blautia</taxon>
    </lineage>
</organism>
<dbReference type="InterPro" id="IPR015947">
    <property type="entry name" value="PUA-like_sf"/>
</dbReference>
<gene>
    <name evidence="2" type="ORF">H9747_11215</name>
</gene>
<dbReference type="InterPro" id="IPR007374">
    <property type="entry name" value="ASCH_domain"/>
</dbReference>
<dbReference type="SUPFAM" id="SSF88697">
    <property type="entry name" value="PUA domain-like"/>
    <property type="match status" value="1"/>
</dbReference>
<reference evidence="2" key="1">
    <citation type="journal article" date="2021" name="PeerJ">
        <title>Extensive microbial diversity within the chicken gut microbiome revealed by metagenomics and culture.</title>
        <authorList>
            <person name="Gilroy R."/>
            <person name="Ravi A."/>
            <person name="Getino M."/>
            <person name="Pursley I."/>
            <person name="Horton D.L."/>
            <person name="Alikhan N.F."/>
            <person name="Baker D."/>
            <person name="Gharbi K."/>
            <person name="Hall N."/>
            <person name="Watson M."/>
            <person name="Adriaenssens E.M."/>
            <person name="Foster-Nyarko E."/>
            <person name="Jarju S."/>
            <person name="Secka A."/>
            <person name="Antonio M."/>
            <person name="Oren A."/>
            <person name="Chaudhuri R.R."/>
            <person name="La Ragione R."/>
            <person name="Hildebrand F."/>
            <person name="Pallen M.J."/>
        </authorList>
    </citation>
    <scope>NUCLEOTIDE SEQUENCE</scope>
    <source>
        <strain evidence="2">CHK195-9823</strain>
    </source>
</reference>
<proteinExistence type="predicted"/>
<dbReference type="Pfam" id="PF04266">
    <property type="entry name" value="ASCH"/>
    <property type="match status" value="1"/>
</dbReference>
<name>A0A9D1TGL5_9FIRM</name>
<reference evidence="2" key="2">
    <citation type="submission" date="2021-04" db="EMBL/GenBank/DDBJ databases">
        <authorList>
            <person name="Gilroy R."/>
        </authorList>
    </citation>
    <scope>NUCLEOTIDE SEQUENCE</scope>
    <source>
        <strain evidence="2">CHK195-9823</strain>
    </source>
</reference>
<dbReference type="AlphaFoldDB" id="A0A9D1TGL5"/>
<evidence type="ECO:0000313" key="2">
    <source>
        <dbReference type="EMBL" id="HIV39542.1"/>
    </source>
</evidence>
<dbReference type="Gene3D" id="2.30.130.30">
    <property type="entry name" value="Hypothetical protein"/>
    <property type="match status" value="1"/>
</dbReference>
<evidence type="ECO:0000313" key="3">
    <source>
        <dbReference type="Proteomes" id="UP000886814"/>
    </source>
</evidence>
<sequence length="140" mass="15953">MIYEMNLNASPFEKIASGSKTFELRLFDAKRRRIDIGDRIVFTNLDNPMKKIAVTVRSLHRYASFEDLFADIPIEKCGNSSTDTPDMAAAGMSKYYTADQIRKYGVLGIEIVITDTSKVLKQLEEQKEAEFDRLFPDGMK</sequence>